<protein>
    <recommendedName>
        <fullName evidence="11">Ferredoxin--nitrite reductase</fullName>
    </recommendedName>
</protein>
<evidence type="ECO:0000313" key="9">
    <source>
        <dbReference type="EMBL" id="PIQ88303.1"/>
    </source>
</evidence>
<evidence type="ECO:0000259" key="8">
    <source>
        <dbReference type="Pfam" id="PF03460"/>
    </source>
</evidence>
<dbReference type="EMBL" id="PCWA01000110">
    <property type="protein sequence ID" value="PIQ88303.1"/>
    <property type="molecule type" value="Genomic_DNA"/>
</dbReference>
<dbReference type="InterPro" id="IPR045854">
    <property type="entry name" value="NO2/SO3_Rdtase_4Fe4S_sf"/>
</dbReference>
<dbReference type="Pfam" id="PF03460">
    <property type="entry name" value="NIR_SIR_ferr"/>
    <property type="match status" value="2"/>
</dbReference>
<accession>A0A2H0LV47</accession>
<keyword evidence="1" id="KW-0004">4Fe-4S</keyword>
<dbReference type="Proteomes" id="UP000229641">
    <property type="component" value="Unassembled WGS sequence"/>
</dbReference>
<evidence type="ECO:0008006" key="11">
    <source>
        <dbReference type="Google" id="ProtNLM"/>
    </source>
</evidence>
<dbReference type="PANTHER" id="PTHR32439:SF9">
    <property type="entry name" value="BLR3264 PROTEIN"/>
    <property type="match status" value="1"/>
</dbReference>
<dbReference type="InterPro" id="IPR005117">
    <property type="entry name" value="NiRdtase/SiRdtase_haem-b_fer"/>
</dbReference>
<evidence type="ECO:0000313" key="10">
    <source>
        <dbReference type="Proteomes" id="UP000229641"/>
    </source>
</evidence>
<dbReference type="InterPro" id="IPR006067">
    <property type="entry name" value="NO2/SO3_Rdtase_4Fe4S_dom"/>
</dbReference>
<dbReference type="GO" id="GO:0016491">
    <property type="term" value="F:oxidoreductase activity"/>
    <property type="evidence" value="ECO:0007669"/>
    <property type="project" value="UniProtKB-KW"/>
</dbReference>
<evidence type="ECO:0000256" key="2">
    <source>
        <dbReference type="ARBA" id="ARBA00022617"/>
    </source>
</evidence>
<feature type="domain" description="Nitrite/Sulfite reductase ferredoxin-like" evidence="8">
    <location>
        <begin position="313"/>
        <end position="377"/>
    </location>
</feature>
<evidence type="ECO:0000256" key="6">
    <source>
        <dbReference type="ARBA" id="ARBA00023014"/>
    </source>
</evidence>
<proteinExistence type="predicted"/>
<dbReference type="GO" id="GO:0046872">
    <property type="term" value="F:metal ion binding"/>
    <property type="evidence" value="ECO:0007669"/>
    <property type="project" value="UniProtKB-KW"/>
</dbReference>
<gene>
    <name evidence="9" type="ORF">COV72_09050</name>
</gene>
<evidence type="ECO:0000259" key="7">
    <source>
        <dbReference type="Pfam" id="PF01077"/>
    </source>
</evidence>
<dbReference type="InterPro" id="IPR051329">
    <property type="entry name" value="NIR_SIR_4Fe-4S"/>
</dbReference>
<dbReference type="AlphaFoldDB" id="A0A2H0LV47"/>
<reference evidence="9 10" key="1">
    <citation type="submission" date="2017-09" db="EMBL/GenBank/DDBJ databases">
        <title>Depth-based differentiation of microbial function through sediment-hosted aquifers and enrichment of novel symbionts in the deep terrestrial subsurface.</title>
        <authorList>
            <person name="Probst A.J."/>
            <person name="Ladd B."/>
            <person name="Jarett J.K."/>
            <person name="Geller-Mcgrath D.E."/>
            <person name="Sieber C.M."/>
            <person name="Emerson J.B."/>
            <person name="Anantharaman K."/>
            <person name="Thomas B.C."/>
            <person name="Malmstrom R."/>
            <person name="Stieglmeier M."/>
            <person name="Klingl A."/>
            <person name="Woyke T."/>
            <person name="Ryan C.M."/>
            <person name="Banfield J.F."/>
        </authorList>
    </citation>
    <scope>NUCLEOTIDE SEQUENCE [LARGE SCALE GENOMIC DNA]</scope>
    <source>
        <strain evidence="9">CG11_big_fil_rev_8_21_14_0_20_42_13</strain>
    </source>
</reference>
<name>A0A2H0LV47_9BACT</name>
<dbReference type="Pfam" id="PF01077">
    <property type="entry name" value="NIR_SIR"/>
    <property type="match status" value="2"/>
</dbReference>
<evidence type="ECO:0000256" key="5">
    <source>
        <dbReference type="ARBA" id="ARBA00023004"/>
    </source>
</evidence>
<keyword evidence="5" id="KW-0408">Iron</keyword>
<keyword evidence="2" id="KW-0349">Heme</keyword>
<organism evidence="9 10">
    <name type="scientific">Candidatus Ghiorseimicrobium undicola</name>
    <dbReference type="NCBI Taxonomy" id="1974746"/>
    <lineage>
        <taxon>Bacteria</taxon>
        <taxon>Pseudomonadati</taxon>
        <taxon>Candidatus Omnitrophota</taxon>
        <taxon>Candidatus Ghiorseimicrobium</taxon>
    </lineage>
</organism>
<keyword evidence="4" id="KW-0560">Oxidoreductase</keyword>
<dbReference type="SUPFAM" id="SSF56014">
    <property type="entry name" value="Nitrite and sulphite reductase 4Fe-4S domain-like"/>
    <property type="match status" value="2"/>
</dbReference>
<feature type="domain" description="Nitrite/sulphite reductase 4Fe-4S" evidence="7">
    <location>
        <begin position="118"/>
        <end position="267"/>
    </location>
</feature>
<dbReference type="Gene3D" id="3.90.480.10">
    <property type="entry name" value="Sulfite Reductase Hemoprotein,Domain 2"/>
    <property type="match status" value="1"/>
</dbReference>
<keyword evidence="3" id="KW-0479">Metal-binding</keyword>
<keyword evidence="6" id="KW-0411">Iron-sulfur</keyword>
<comment type="caution">
    <text evidence="9">The sequence shown here is derived from an EMBL/GenBank/DDBJ whole genome shotgun (WGS) entry which is preliminary data.</text>
</comment>
<evidence type="ECO:0000256" key="1">
    <source>
        <dbReference type="ARBA" id="ARBA00022485"/>
    </source>
</evidence>
<feature type="domain" description="Nitrite/sulphite reductase 4Fe-4S" evidence="7">
    <location>
        <begin position="387"/>
        <end position="503"/>
    </location>
</feature>
<dbReference type="GO" id="GO:0020037">
    <property type="term" value="F:heme binding"/>
    <property type="evidence" value="ECO:0007669"/>
    <property type="project" value="InterPro"/>
</dbReference>
<feature type="non-terminal residue" evidence="9">
    <location>
        <position position="671"/>
    </location>
</feature>
<sequence length="671" mass="75160">MFRLPQEVKKDLEGYRSSLEQRLDGKINEARFKGIRVPWGIYSHRGGKIFMSRLRIPAGRINADGLAAIASVSKKYSDGILHITTRQDIQLHNVKLEDTIKIMDELKGYDISPRGGGGNTVRNIIACPYSGLCKDELFDVSASAVSLSEHLLRQSNSFTLPRKFKICFSACPKDCAGVAVNDLGFLAQFKDNIRGFKVFVGGGMGAHPLIGSLLEEFIPENEIGYAAQAVKNLFNANGDRRNKHHNRLRFLIQDMGMDKFKELYRDEIARLRKDEHIVLRSIERKENPALNQGIEQADGEEYQEFLKYNVCAQKQDGYSFISLRIPRGDISAEQIHGLAGLAKDFSGIEFRTTNNQDISICWVKNNDVYRIFKKLKNILSDFLYAGTLLDVVACKGAVTCNLGLCNSPALSKAIEDRVGRDFIGSNVFKKLEIKLNGCPNSCGQHPVGKISFCGLVKRVDNRAVPFYKLFLGGRRWAENSKLAKEVGIIPAKSIPDFLEKFLRKMEETLNEESDIDNFLISRAVPIAVDILKTCSYVPPYEENSDFYVDWGRTEEFSLAGIGPGECGAGVIDMIEADLASAGIAIKEAEDNNFSILKIKEALFNSVRALLVVKGREPKNREEAVKDFIEKFINEEIVSEEYKGLQAVWDSLSAESSPDARKEKLAYVRKLY</sequence>
<evidence type="ECO:0000256" key="3">
    <source>
        <dbReference type="ARBA" id="ARBA00022723"/>
    </source>
</evidence>
<dbReference type="Gene3D" id="3.30.413.10">
    <property type="entry name" value="Sulfite Reductase Hemoprotein, domain 1"/>
    <property type="match status" value="2"/>
</dbReference>
<dbReference type="SUPFAM" id="SSF55124">
    <property type="entry name" value="Nitrite/Sulfite reductase N-terminal domain-like"/>
    <property type="match status" value="2"/>
</dbReference>
<dbReference type="PANTHER" id="PTHR32439">
    <property type="entry name" value="FERREDOXIN--NITRITE REDUCTASE, CHLOROPLASTIC"/>
    <property type="match status" value="1"/>
</dbReference>
<dbReference type="InterPro" id="IPR036136">
    <property type="entry name" value="Nit/Sulf_reduc_fer-like_dom_sf"/>
</dbReference>
<feature type="domain" description="Nitrite/Sulfite reductase ferredoxin-like" evidence="8">
    <location>
        <begin position="45"/>
        <end position="107"/>
    </location>
</feature>
<evidence type="ECO:0000256" key="4">
    <source>
        <dbReference type="ARBA" id="ARBA00023002"/>
    </source>
</evidence>
<dbReference type="GO" id="GO:0051539">
    <property type="term" value="F:4 iron, 4 sulfur cluster binding"/>
    <property type="evidence" value="ECO:0007669"/>
    <property type="project" value="UniProtKB-KW"/>
</dbReference>